<evidence type="ECO:0000256" key="2">
    <source>
        <dbReference type="ARBA" id="ARBA00022908"/>
    </source>
</evidence>
<sequence length="391" mass="43377">MPRLIQAVPKYRKHRASGQAIVTINGRDHYLGPHNSKSSKLEYDRLVTEWLSSGRSASFGAAQPELTIVELVADYLLFAKEYYGDRTHGTFATMKRVARPLKALYGRTPAAEFGVVQFKAVRQAIIAEDHSRGHVNELMSRMVAIFRWGAAEGKIPANVAQTLAIIPGLRKGRTTLRETEPVRPVEPKIVEATLPHLSPIVAAMVRFQLLTGARPGEVCKLRPCDVDRSGEVWTAKPAEHKTAHFGKDRTIFIGPQAQDILRPYLLRDAIDCCFSPGESAAWWREQRAAARKTPLSCGNRAGTNRKRKPARKPGGRFKTGSYAVAITRACIKARIEHWSPNQLRHAAATEVRREFGLEAAQIVLGHSKADVTQVYAERDLAKGLEVAKRIG</sequence>
<dbReference type="Proteomes" id="UP000317909">
    <property type="component" value="Chromosome"/>
</dbReference>
<keyword evidence="7" id="KW-1185">Reference proteome</keyword>
<evidence type="ECO:0000259" key="5">
    <source>
        <dbReference type="PROSITE" id="PS51898"/>
    </source>
</evidence>
<protein>
    <submittedName>
        <fullName evidence="6">Site-specific tyrosine recombinase XerC</fullName>
    </submittedName>
</protein>
<dbReference type="OrthoDB" id="254233at2"/>
<evidence type="ECO:0000256" key="4">
    <source>
        <dbReference type="SAM" id="MobiDB-lite"/>
    </source>
</evidence>
<dbReference type="SUPFAM" id="SSF56349">
    <property type="entry name" value="DNA breaking-rejoining enzymes"/>
    <property type="match status" value="1"/>
</dbReference>
<dbReference type="InterPro" id="IPR050808">
    <property type="entry name" value="Phage_Integrase"/>
</dbReference>
<dbReference type="InterPro" id="IPR002104">
    <property type="entry name" value="Integrase_catalytic"/>
</dbReference>
<gene>
    <name evidence="6" type="ORF">I41_40420</name>
</gene>
<dbReference type="GO" id="GO:0015074">
    <property type="term" value="P:DNA integration"/>
    <property type="evidence" value="ECO:0007669"/>
    <property type="project" value="UniProtKB-KW"/>
</dbReference>
<dbReference type="AlphaFoldDB" id="A0A517U2I8"/>
<dbReference type="GO" id="GO:0006310">
    <property type="term" value="P:DNA recombination"/>
    <property type="evidence" value="ECO:0007669"/>
    <property type="project" value="UniProtKB-KW"/>
</dbReference>
<name>A0A517U2I8_9BACT</name>
<keyword evidence="2" id="KW-0229">DNA integration</keyword>
<keyword evidence="3" id="KW-0233">DNA recombination</keyword>
<dbReference type="EMBL" id="CP036339">
    <property type="protein sequence ID" value="QDT74839.1"/>
    <property type="molecule type" value="Genomic_DNA"/>
</dbReference>
<evidence type="ECO:0000256" key="1">
    <source>
        <dbReference type="ARBA" id="ARBA00008857"/>
    </source>
</evidence>
<dbReference type="PANTHER" id="PTHR30629:SF2">
    <property type="entry name" value="PROPHAGE INTEGRASE INTS-RELATED"/>
    <property type="match status" value="1"/>
</dbReference>
<dbReference type="CDD" id="cd00397">
    <property type="entry name" value="DNA_BRE_C"/>
    <property type="match status" value="1"/>
</dbReference>
<dbReference type="Pfam" id="PF00589">
    <property type="entry name" value="Phage_integrase"/>
    <property type="match status" value="1"/>
</dbReference>
<dbReference type="PROSITE" id="PS51898">
    <property type="entry name" value="TYR_RECOMBINASE"/>
    <property type="match status" value="1"/>
</dbReference>
<organism evidence="6 7">
    <name type="scientific">Lacipirellula limnantheis</name>
    <dbReference type="NCBI Taxonomy" id="2528024"/>
    <lineage>
        <taxon>Bacteria</taxon>
        <taxon>Pseudomonadati</taxon>
        <taxon>Planctomycetota</taxon>
        <taxon>Planctomycetia</taxon>
        <taxon>Pirellulales</taxon>
        <taxon>Lacipirellulaceae</taxon>
        <taxon>Lacipirellula</taxon>
    </lineage>
</organism>
<proteinExistence type="inferred from homology"/>
<evidence type="ECO:0000313" key="6">
    <source>
        <dbReference type="EMBL" id="QDT74839.1"/>
    </source>
</evidence>
<feature type="region of interest" description="Disordered" evidence="4">
    <location>
        <begin position="295"/>
        <end position="317"/>
    </location>
</feature>
<reference evidence="6 7" key="1">
    <citation type="submission" date="2019-02" db="EMBL/GenBank/DDBJ databases">
        <title>Deep-cultivation of Planctomycetes and their phenomic and genomic characterization uncovers novel biology.</title>
        <authorList>
            <person name="Wiegand S."/>
            <person name="Jogler M."/>
            <person name="Boedeker C."/>
            <person name="Pinto D."/>
            <person name="Vollmers J."/>
            <person name="Rivas-Marin E."/>
            <person name="Kohn T."/>
            <person name="Peeters S.H."/>
            <person name="Heuer A."/>
            <person name="Rast P."/>
            <person name="Oberbeckmann S."/>
            <person name="Bunk B."/>
            <person name="Jeske O."/>
            <person name="Meyerdierks A."/>
            <person name="Storesund J.E."/>
            <person name="Kallscheuer N."/>
            <person name="Luecker S."/>
            <person name="Lage O.M."/>
            <person name="Pohl T."/>
            <person name="Merkel B.J."/>
            <person name="Hornburger P."/>
            <person name="Mueller R.-W."/>
            <person name="Bruemmer F."/>
            <person name="Labrenz M."/>
            <person name="Spormann A.M."/>
            <person name="Op den Camp H."/>
            <person name="Overmann J."/>
            <person name="Amann R."/>
            <person name="Jetten M.S.M."/>
            <person name="Mascher T."/>
            <person name="Medema M.H."/>
            <person name="Devos D.P."/>
            <person name="Kaster A.-K."/>
            <person name="Ovreas L."/>
            <person name="Rohde M."/>
            <person name="Galperin M.Y."/>
            <person name="Jogler C."/>
        </authorList>
    </citation>
    <scope>NUCLEOTIDE SEQUENCE [LARGE SCALE GENOMIC DNA]</scope>
    <source>
        <strain evidence="6 7">I41</strain>
    </source>
</reference>
<feature type="domain" description="Tyr recombinase" evidence="5">
    <location>
        <begin position="177"/>
        <end position="388"/>
    </location>
</feature>
<evidence type="ECO:0000256" key="3">
    <source>
        <dbReference type="ARBA" id="ARBA00023172"/>
    </source>
</evidence>
<dbReference type="InterPro" id="IPR013762">
    <property type="entry name" value="Integrase-like_cat_sf"/>
</dbReference>
<dbReference type="Gene3D" id="1.10.443.10">
    <property type="entry name" value="Intergrase catalytic core"/>
    <property type="match status" value="1"/>
</dbReference>
<dbReference type="PANTHER" id="PTHR30629">
    <property type="entry name" value="PROPHAGE INTEGRASE"/>
    <property type="match status" value="1"/>
</dbReference>
<accession>A0A517U2I8</accession>
<dbReference type="KEGG" id="llh:I41_40420"/>
<dbReference type="GO" id="GO:0003677">
    <property type="term" value="F:DNA binding"/>
    <property type="evidence" value="ECO:0007669"/>
    <property type="project" value="InterPro"/>
</dbReference>
<dbReference type="InterPro" id="IPR011010">
    <property type="entry name" value="DNA_brk_join_enz"/>
</dbReference>
<comment type="similarity">
    <text evidence="1">Belongs to the 'phage' integrase family.</text>
</comment>
<evidence type="ECO:0000313" key="7">
    <source>
        <dbReference type="Proteomes" id="UP000317909"/>
    </source>
</evidence>
<dbReference type="RefSeq" id="WP_145434558.1">
    <property type="nucleotide sequence ID" value="NZ_CP036339.1"/>
</dbReference>
<feature type="compositionally biased region" description="Basic residues" evidence="4">
    <location>
        <begin position="303"/>
        <end position="315"/>
    </location>
</feature>